<organism evidence="1 2">
    <name type="scientific">Hypoxylon rubiginosum</name>
    <dbReference type="NCBI Taxonomy" id="110542"/>
    <lineage>
        <taxon>Eukaryota</taxon>
        <taxon>Fungi</taxon>
        <taxon>Dikarya</taxon>
        <taxon>Ascomycota</taxon>
        <taxon>Pezizomycotina</taxon>
        <taxon>Sordariomycetes</taxon>
        <taxon>Xylariomycetidae</taxon>
        <taxon>Xylariales</taxon>
        <taxon>Hypoxylaceae</taxon>
        <taxon>Hypoxylon</taxon>
    </lineage>
</organism>
<dbReference type="EMBL" id="MU393484">
    <property type="protein sequence ID" value="KAI4864558.1"/>
    <property type="molecule type" value="Genomic_DNA"/>
</dbReference>
<evidence type="ECO:0000313" key="2">
    <source>
        <dbReference type="Proteomes" id="UP001497700"/>
    </source>
</evidence>
<proteinExistence type="predicted"/>
<keyword evidence="2" id="KW-1185">Reference proteome</keyword>
<comment type="caution">
    <text evidence="1">The sequence shown here is derived from an EMBL/GenBank/DDBJ whole genome shotgun (WGS) entry which is preliminary data.</text>
</comment>
<name>A0ACB9YZA8_9PEZI</name>
<dbReference type="Proteomes" id="UP001497700">
    <property type="component" value="Unassembled WGS sequence"/>
</dbReference>
<reference evidence="1 2" key="1">
    <citation type="journal article" date="2022" name="New Phytol.">
        <title>Ecological generalism drives hyperdiversity of secondary metabolite gene clusters in xylarialean endophytes.</title>
        <authorList>
            <person name="Franco M.E.E."/>
            <person name="Wisecaver J.H."/>
            <person name="Arnold A.E."/>
            <person name="Ju Y.M."/>
            <person name="Slot J.C."/>
            <person name="Ahrendt S."/>
            <person name="Moore L.P."/>
            <person name="Eastman K.E."/>
            <person name="Scott K."/>
            <person name="Konkel Z."/>
            <person name="Mondo S.J."/>
            <person name="Kuo A."/>
            <person name="Hayes R.D."/>
            <person name="Haridas S."/>
            <person name="Andreopoulos B."/>
            <person name="Riley R."/>
            <person name="LaButti K."/>
            <person name="Pangilinan J."/>
            <person name="Lipzen A."/>
            <person name="Amirebrahimi M."/>
            <person name="Yan J."/>
            <person name="Adam C."/>
            <person name="Keymanesh K."/>
            <person name="Ng V."/>
            <person name="Louie K."/>
            <person name="Northen T."/>
            <person name="Drula E."/>
            <person name="Henrissat B."/>
            <person name="Hsieh H.M."/>
            <person name="Youens-Clark K."/>
            <person name="Lutzoni F."/>
            <person name="Miadlikowska J."/>
            <person name="Eastwood D.C."/>
            <person name="Hamelin R.C."/>
            <person name="Grigoriev I.V."/>
            <person name="U'Ren J.M."/>
        </authorList>
    </citation>
    <scope>NUCLEOTIDE SEQUENCE [LARGE SCALE GENOMIC DNA]</scope>
    <source>
        <strain evidence="1 2">CBS 119005</strain>
    </source>
</reference>
<sequence length="907" mass="95584">MRVHPALAALLGALTYTTNAVAAASVDDAEASSAAVDESIVKGSYIVEFDGDEDSGAFYQDLNADGIEVEHHRMDMKYQLFKGASFHLKGDVAELEAAASVIAAKPRVKSIWPVRKIYFPKPDVTHVGSNVSELPQRVKRQEGNGNLFTPHVMTQVDKLLAEGYTGKGLRIGLVDTGVDYTHPALGGCFGKGCLIEYGYDFNGDNDTSPVPIPDDDPYDGCIGHGTHVAGIIAAQLNEHNFTGAAPGVTLGMYKATGCGGETTNEMLLSGFLAAFEDGSDIISCSAGDDSGWSSDPWAMVASRIAEAGVPVIVAPGNSGNSGLWYPSTPASGLAVTAAGSVENVVLPSLVKAATFSVNNSTQTERFGVRFGSPSFQVNVTLPLWAVSNDTTSETDACDALPNDTPDLSDKAVLLRMPTSGSDCTTATQVKNLADKGARYVLWYSQTNSNIPDVYASGESIEAVAGIPSEQGAKFISLLNEGSTVTVDINDWSSAGLFIHNLDNPITGGYTSRSSSWGPTQEIDVKPQVTTPGGDILSTYPLNLGGYAVLSGTSMATPLLAAIFALVAEVRGTKDPQVLRSLISSTAKPNVWFDGQTAHNDILAPVAQQGAGLAQAWEAAHATTILSESSISFNDSDHFVAERTFTIQNTAAEDVTYILGHTKALTMYTFSDNGADVLSTTAFPNPTADGWAELSFASDEITVPAGGVSEVTVTLTPPQSLNATLLPIYSGYITLNSTNEESLVLPYLGVFGSLHDTPIVQAGYDGGVFLTDTNGHFNIPSAANTTFTLNRPDSNSSSAGVIYPKLIIWPTLGAPTLRADLIALTDTGLPTTNWKGYETLGPLAGFPATLVPRNGASSWFYGVLDDGTIVPEGTYIFVTSGVRVFGDASKEEDWDVVETVPFVLKYKS</sequence>
<protein>
    <submittedName>
        <fullName evidence="1">Subtilisin-like protein</fullName>
    </submittedName>
</protein>
<evidence type="ECO:0000313" key="1">
    <source>
        <dbReference type="EMBL" id="KAI4864558.1"/>
    </source>
</evidence>
<accession>A0ACB9YZA8</accession>
<gene>
    <name evidence="1" type="ORF">F4820DRAFT_329941</name>
</gene>